<dbReference type="RefSeq" id="XP_056786620.1">
    <property type="nucleotide sequence ID" value="XM_056938238.1"/>
</dbReference>
<proteinExistence type="predicted"/>
<comment type="subcellular location">
    <subcellularLocation>
        <location evidence="1">Nucleus</location>
    </subcellularLocation>
</comment>
<keyword evidence="3" id="KW-0863">Zinc-finger</keyword>
<gene>
    <name evidence="6" type="ORF">N7539_008643</name>
</gene>
<evidence type="ECO:0000256" key="2">
    <source>
        <dbReference type="ARBA" id="ARBA00022723"/>
    </source>
</evidence>
<reference evidence="6" key="1">
    <citation type="submission" date="2022-12" db="EMBL/GenBank/DDBJ databases">
        <authorList>
            <person name="Petersen C."/>
        </authorList>
    </citation>
    <scope>NUCLEOTIDE SEQUENCE</scope>
    <source>
        <strain evidence="6">IBT 30728</strain>
    </source>
</reference>
<evidence type="ECO:0000256" key="5">
    <source>
        <dbReference type="ARBA" id="ARBA00023242"/>
    </source>
</evidence>
<evidence type="ECO:0000256" key="4">
    <source>
        <dbReference type="ARBA" id="ARBA00022833"/>
    </source>
</evidence>
<dbReference type="GO" id="GO:0008270">
    <property type="term" value="F:zinc ion binding"/>
    <property type="evidence" value="ECO:0007669"/>
    <property type="project" value="UniProtKB-KW"/>
</dbReference>
<keyword evidence="7" id="KW-1185">Reference proteome</keyword>
<protein>
    <submittedName>
        <fullName evidence="6">Uncharacterized protein</fullName>
    </submittedName>
</protein>
<dbReference type="Proteomes" id="UP001148312">
    <property type="component" value="Unassembled WGS sequence"/>
</dbReference>
<dbReference type="AlphaFoldDB" id="A0A9X0BLX6"/>
<evidence type="ECO:0000313" key="7">
    <source>
        <dbReference type="Proteomes" id="UP001148312"/>
    </source>
</evidence>
<keyword evidence="5" id="KW-0539">Nucleus</keyword>
<dbReference type="GO" id="GO:0005634">
    <property type="term" value="C:nucleus"/>
    <property type="evidence" value="ECO:0007669"/>
    <property type="project" value="UniProtKB-SubCell"/>
</dbReference>
<dbReference type="InterPro" id="IPR012337">
    <property type="entry name" value="RNaseH-like_sf"/>
</dbReference>
<dbReference type="PANTHER" id="PTHR46481:SF10">
    <property type="entry name" value="ZINC FINGER BED DOMAIN-CONTAINING PROTEIN 39"/>
    <property type="match status" value="1"/>
</dbReference>
<dbReference type="GeneID" id="81628488"/>
<dbReference type="InterPro" id="IPR052035">
    <property type="entry name" value="ZnF_BED_domain_contain"/>
</dbReference>
<organism evidence="6 7">
    <name type="scientific">Penicillium diatomitis</name>
    <dbReference type="NCBI Taxonomy" id="2819901"/>
    <lineage>
        <taxon>Eukaryota</taxon>
        <taxon>Fungi</taxon>
        <taxon>Dikarya</taxon>
        <taxon>Ascomycota</taxon>
        <taxon>Pezizomycotina</taxon>
        <taxon>Eurotiomycetes</taxon>
        <taxon>Eurotiomycetidae</taxon>
        <taxon>Eurotiales</taxon>
        <taxon>Aspergillaceae</taxon>
        <taxon>Penicillium</taxon>
    </lineage>
</organism>
<dbReference type="SUPFAM" id="SSF53098">
    <property type="entry name" value="Ribonuclease H-like"/>
    <property type="match status" value="1"/>
</dbReference>
<evidence type="ECO:0000313" key="6">
    <source>
        <dbReference type="EMBL" id="KAJ5472074.1"/>
    </source>
</evidence>
<keyword evidence="2" id="KW-0479">Metal-binding</keyword>
<name>A0A9X0BLX6_9EURO</name>
<accession>A0A9X0BLX6</accession>
<evidence type="ECO:0000256" key="3">
    <source>
        <dbReference type="ARBA" id="ARBA00022771"/>
    </source>
</evidence>
<dbReference type="EMBL" id="JAPWDQ010000013">
    <property type="protein sequence ID" value="KAJ5472074.1"/>
    <property type="molecule type" value="Genomic_DNA"/>
</dbReference>
<evidence type="ECO:0000256" key="1">
    <source>
        <dbReference type="ARBA" id="ARBA00004123"/>
    </source>
</evidence>
<reference evidence="6" key="2">
    <citation type="journal article" date="2023" name="IMA Fungus">
        <title>Comparative genomic study of the Penicillium genus elucidates a diverse pangenome and 15 lateral gene transfer events.</title>
        <authorList>
            <person name="Petersen C."/>
            <person name="Sorensen T."/>
            <person name="Nielsen M.R."/>
            <person name="Sondergaard T.E."/>
            <person name="Sorensen J.L."/>
            <person name="Fitzpatrick D.A."/>
            <person name="Frisvad J.C."/>
            <person name="Nielsen K.L."/>
        </authorList>
    </citation>
    <scope>NUCLEOTIDE SEQUENCE</scope>
    <source>
        <strain evidence="6">IBT 30728</strain>
    </source>
</reference>
<comment type="caution">
    <text evidence="6">The sequence shown here is derived from an EMBL/GenBank/DDBJ whole genome shotgun (WGS) entry which is preliminary data.</text>
</comment>
<sequence length="438" mass="50978">MAYSQVSGFTDQFSEADFLQSDDLPTLSNTCRTATSVALSDPRQSPQQLAPSSLKRVGPRIHQIWILYDINPEMEQSRLQFTEYFWDEFDQVAHEKTGEPKIIYKRCHTTLTHPQLRRGGTSPMNTHLKSTTYKPGLQRRGIDQLLLQSTSPFSQAFIAITSYFVGNDWEYREVLLRFEPLHGSHTGYNLSSVVINILEEHQVTDRILSITTDNATNNNTMINSIQEEIKVQGIGDTGVFRIPCLAHVIQLSLNQLLGKMKAVPINDETEIEWSDERAYSTHPKRTNREIVDTLNKRREAFLGLQTEEPHLLPTQDVRTRWNSTFLMLGRAKRLQETFKRYCQTHGYLQFQLDKEKWRQSLEASEEQLRRKRIPWKQTMLQALQAAREKLSEYYKMTDHECYGDIYAIATILAPSKKLRFFKTKDWQGDVDYARRYRG</sequence>
<keyword evidence="4" id="KW-0862">Zinc</keyword>
<dbReference type="PANTHER" id="PTHR46481">
    <property type="entry name" value="ZINC FINGER BED DOMAIN-CONTAINING PROTEIN 4"/>
    <property type="match status" value="1"/>
</dbReference>